<evidence type="ECO:0000256" key="6">
    <source>
        <dbReference type="SAM" id="SignalP"/>
    </source>
</evidence>
<evidence type="ECO:0000313" key="12">
    <source>
        <dbReference type="Proteomes" id="UP000002051"/>
    </source>
</evidence>
<evidence type="ECO:0000313" key="11">
    <source>
        <dbReference type="EnsemblPlants" id="KEH26655"/>
    </source>
</evidence>
<dbReference type="Pfam" id="PF00197">
    <property type="entry name" value="Kunitz_legume"/>
    <property type="match status" value="1"/>
</dbReference>
<dbReference type="GO" id="GO:0005576">
    <property type="term" value="C:extracellular region"/>
    <property type="evidence" value="ECO:0007669"/>
    <property type="project" value="UniProtKB-SubCell"/>
</dbReference>
<feature type="chain" id="PRO_5014567852" evidence="6">
    <location>
        <begin position="26"/>
        <end position="217"/>
    </location>
</feature>
<dbReference type="OrthoDB" id="1400795at2759"/>
<evidence type="ECO:0000256" key="4">
    <source>
        <dbReference type="ARBA" id="ARBA00022900"/>
    </source>
</evidence>
<gene>
    <name evidence="11" type="primary">25496609</name>
    <name evidence="9" type="ordered locus">MTR_6g066190</name>
    <name evidence="10" type="ORF">MtrunA17_Chr6g0477741</name>
</gene>
<feature type="signal peptide" evidence="6">
    <location>
        <begin position="1"/>
        <end position="25"/>
    </location>
</feature>
<keyword evidence="12" id="KW-1185">Reference proteome</keyword>
<dbReference type="MEROPS" id="I03.025"/>
<reference evidence="9 12" key="4">
    <citation type="journal article" date="2014" name="BMC Genomics">
        <title>An improved genome release (version Mt4.0) for the model legume Medicago truncatula.</title>
        <authorList>
            <person name="Tang H."/>
            <person name="Krishnakumar V."/>
            <person name="Bidwell S."/>
            <person name="Rosen B."/>
            <person name="Chan A."/>
            <person name="Zhou S."/>
            <person name="Gentzbittel L."/>
            <person name="Childs K.L."/>
            <person name="Yandell M."/>
            <person name="Gundlach H."/>
            <person name="Mayer K.F."/>
            <person name="Schwartz D.C."/>
            <person name="Town C.D."/>
        </authorList>
    </citation>
    <scope>GENOME REANNOTATION</scope>
    <source>
        <strain evidence="9">A17</strain>
        <strain evidence="11 12">cv. Jemalong A17</strain>
    </source>
</reference>
<keyword evidence="2" id="KW-0964">Secreted</keyword>
<dbReference type="HOGENOM" id="CLU_090145_1_1_1"/>
<keyword evidence="3" id="KW-0646">Protease inhibitor</keyword>
<protein>
    <submittedName>
        <fullName evidence="9">Kunitz type trypsin inhibitor / Alpha-fucosidase</fullName>
    </submittedName>
</protein>
<reference evidence="10" key="7">
    <citation type="journal article" date="2018" name="Nat. Plants">
        <title>Whole-genome landscape of Medicago truncatula symbiotic genes.</title>
        <authorList>
            <person name="Pecrix Y."/>
            <person name="Gamas P."/>
            <person name="Carrere S."/>
        </authorList>
    </citation>
    <scope>NUCLEOTIDE SEQUENCE</scope>
    <source>
        <tissue evidence="10">Leaves</tissue>
    </source>
</reference>
<dbReference type="AlphaFoldDB" id="B7FN38"/>
<keyword evidence="5" id="KW-1015">Disulfide bond</keyword>
<dbReference type="EnsemblPlants" id="KEH26655">
    <property type="protein sequence ID" value="KEH26655"/>
    <property type="gene ID" value="MTR_6g066190"/>
</dbReference>
<evidence type="ECO:0000256" key="5">
    <source>
        <dbReference type="ARBA" id="ARBA00023157"/>
    </source>
</evidence>
<evidence type="ECO:0000313" key="8">
    <source>
        <dbReference type="EMBL" id="AFK46102.1"/>
    </source>
</evidence>
<dbReference type="CDD" id="cd23377">
    <property type="entry name" value="beta-trefoil_STI_MP4-like"/>
    <property type="match status" value="1"/>
</dbReference>
<dbReference type="PANTHER" id="PTHR33107">
    <property type="entry name" value="KUNITZ TRYPSIN INHIBITOR 2"/>
    <property type="match status" value="1"/>
</dbReference>
<evidence type="ECO:0000313" key="10">
    <source>
        <dbReference type="EMBL" id="RHN52188.1"/>
    </source>
</evidence>
<dbReference type="SUPFAM" id="SSF50386">
    <property type="entry name" value="STI-like"/>
    <property type="match status" value="1"/>
</dbReference>
<dbReference type="Proteomes" id="UP000265566">
    <property type="component" value="Chromosome 6"/>
</dbReference>
<dbReference type="GO" id="GO:0004867">
    <property type="term" value="F:serine-type endopeptidase inhibitor activity"/>
    <property type="evidence" value="ECO:0007669"/>
    <property type="project" value="UniProtKB-KW"/>
</dbReference>
<dbReference type="SMART" id="SM00452">
    <property type="entry name" value="STI"/>
    <property type="match status" value="1"/>
</dbReference>
<dbReference type="Gene3D" id="2.80.10.50">
    <property type="match status" value="1"/>
</dbReference>
<dbReference type="Proteomes" id="UP000002051">
    <property type="component" value="Chromosome 6"/>
</dbReference>
<evidence type="ECO:0000256" key="2">
    <source>
        <dbReference type="ARBA" id="ARBA00022525"/>
    </source>
</evidence>
<dbReference type="PANTHER" id="PTHR33107:SF21">
    <property type="entry name" value="KUNITZ FAMILY TRYPSIN AND PROTEASE INHIBITOR PROTEIN"/>
    <property type="match status" value="1"/>
</dbReference>
<evidence type="ECO:0000256" key="1">
    <source>
        <dbReference type="ARBA" id="ARBA00004613"/>
    </source>
</evidence>
<dbReference type="STRING" id="3880.B7FN38"/>
<evidence type="ECO:0000313" key="13">
    <source>
        <dbReference type="Proteomes" id="UP000265566"/>
    </source>
</evidence>
<reference evidence="8" key="3">
    <citation type="submission" date="2012-05" db="EMBL/GenBank/DDBJ databases">
        <authorList>
            <person name="Krishnakumar V."/>
            <person name="Cheung F."/>
            <person name="Xiao Y."/>
            <person name="Chan A."/>
            <person name="Moskal W.A."/>
            <person name="Town C.D."/>
        </authorList>
    </citation>
    <scope>NUCLEOTIDE SEQUENCE</scope>
</reference>
<comment type="subcellular location">
    <subcellularLocation>
        <location evidence="1">Secreted</location>
    </subcellularLocation>
</comment>
<dbReference type="InterPro" id="IPR002160">
    <property type="entry name" value="Prot_inh_Kunz-lg"/>
</dbReference>
<dbReference type="EMBL" id="CM001222">
    <property type="protein sequence ID" value="KEH26655.1"/>
    <property type="molecule type" value="Genomic_DNA"/>
</dbReference>
<keyword evidence="6" id="KW-0732">Signal</keyword>
<reference evidence="7" key="1">
    <citation type="submission" date="2008-12" db="EMBL/GenBank/DDBJ databases">
        <title>Medicago truncatula full length cdna cloning project.</title>
        <authorList>
            <person name="Moskal W."/>
            <person name="Chan A."/>
            <person name="Cheung F."/>
            <person name="Xiao Y."/>
            <person name="Town C.D."/>
        </authorList>
    </citation>
    <scope>NUCLEOTIDE SEQUENCE</scope>
</reference>
<dbReference type="EMBL" id="BT053512">
    <property type="protein sequence ID" value="ACJ86171.1"/>
    <property type="molecule type" value="mRNA"/>
</dbReference>
<keyword evidence="4" id="KW-0722">Serine protease inhibitor</keyword>
<evidence type="ECO:0000313" key="9">
    <source>
        <dbReference type="EMBL" id="KEH26655.1"/>
    </source>
</evidence>
<reference evidence="11" key="5">
    <citation type="submission" date="2015-04" db="UniProtKB">
        <authorList>
            <consortium name="EnsemblPlants"/>
        </authorList>
    </citation>
    <scope>IDENTIFICATION</scope>
    <source>
        <strain evidence="11">cv. Jemalong A17</strain>
    </source>
</reference>
<accession>B7FN38</accession>
<dbReference type="InterPro" id="IPR011065">
    <property type="entry name" value="Kunitz_inhibitor_STI-like_sf"/>
</dbReference>
<reference evidence="13" key="6">
    <citation type="journal article" date="2018" name="Nat. Plants">
        <title>Whole-genome landscape of Medicago truncatula symbiotic genes.</title>
        <authorList>
            <person name="Pecrix Y."/>
            <person name="Staton S.E."/>
            <person name="Sallet E."/>
            <person name="Lelandais-Briere C."/>
            <person name="Moreau S."/>
            <person name="Carrere S."/>
            <person name="Blein T."/>
            <person name="Jardinaud M.F."/>
            <person name="Latrasse D."/>
            <person name="Zouine M."/>
            <person name="Zahm M."/>
            <person name="Kreplak J."/>
            <person name="Mayjonade B."/>
            <person name="Satge C."/>
            <person name="Perez M."/>
            <person name="Cauet S."/>
            <person name="Marande W."/>
            <person name="Chantry-Darmon C."/>
            <person name="Lopez-Roques C."/>
            <person name="Bouchez O."/>
            <person name="Berard A."/>
            <person name="Debelle F."/>
            <person name="Munos S."/>
            <person name="Bendahmane A."/>
            <person name="Berges H."/>
            <person name="Niebel A."/>
            <person name="Buitink J."/>
            <person name="Frugier F."/>
            <person name="Benhamed M."/>
            <person name="Crespi M."/>
            <person name="Gouzy J."/>
            <person name="Gamas P."/>
        </authorList>
    </citation>
    <scope>NUCLEOTIDE SEQUENCE [LARGE SCALE GENOMIC DNA]</scope>
    <source>
        <strain evidence="13">cv. Jemalong A17</strain>
    </source>
</reference>
<evidence type="ECO:0000256" key="3">
    <source>
        <dbReference type="ARBA" id="ARBA00022690"/>
    </source>
</evidence>
<evidence type="ECO:0000313" key="7">
    <source>
        <dbReference type="EMBL" id="ACJ86171.1"/>
    </source>
</evidence>
<dbReference type="EMBL" id="PSQE01000006">
    <property type="protein sequence ID" value="RHN52188.1"/>
    <property type="molecule type" value="Genomic_DNA"/>
</dbReference>
<dbReference type="KEGG" id="mtr:25496609"/>
<dbReference type="Gramene" id="rna36830">
    <property type="protein sequence ID" value="RHN52188.1"/>
    <property type="gene ID" value="gene36830"/>
</dbReference>
<sequence length="217" mass="22910">MSPVLSLTLSFFLFTFITNLSPNNAVQPVFDKHGNPLTPGNQYYILPASDNPSSGGLTLDKVGDSVCPLTVLQNNAVTGLPVKFTILENSTSNIVTGTDLEIEFINKPDCAESSKWLMVVDHVTQLSFVGIGGPANYPGVELISGKFLILKHGSGNAYRVGFCLDTTGDCAYLGLQEFNSGEGGSRLILTAINAYSVVFVDAASIKSGNSANSALPI</sequence>
<reference evidence="9 12" key="2">
    <citation type="journal article" date="2011" name="Nature">
        <title>The Medicago genome provides insight into the evolution of rhizobial symbioses.</title>
        <authorList>
            <person name="Young N.D."/>
            <person name="Debelle F."/>
            <person name="Oldroyd G.E."/>
            <person name="Geurts R."/>
            <person name="Cannon S.B."/>
            <person name="Udvardi M.K."/>
            <person name="Benedito V.A."/>
            <person name="Mayer K.F."/>
            <person name="Gouzy J."/>
            <person name="Schoof H."/>
            <person name="Van de Peer Y."/>
            <person name="Proost S."/>
            <person name="Cook D.R."/>
            <person name="Meyers B.C."/>
            <person name="Spannagl M."/>
            <person name="Cheung F."/>
            <person name="De Mita S."/>
            <person name="Krishnakumar V."/>
            <person name="Gundlach H."/>
            <person name="Zhou S."/>
            <person name="Mudge J."/>
            <person name="Bharti A.K."/>
            <person name="Murray J.D."/>
            <person name="Naoumkina M.A."/>
            <person name="Rosen B."/>
            <person name="Silverstein K.A."/>
            <person name="Tang H."/>
            <person name="Rombauts S."/>
            <person name="Zhao P.X."/>
            <person name="Zhou P."/>
            <person name="Barbe V."/>
            <person name="Bardou P."/>
            <person name="Bechner M."/>
            <person name="Bellec A."/>
            <person name="Berger A."/>
            <person name="Berges H."/>
            <person name="Bidwell S."/>
            <person name="Bisseling T."/>
            <person name="Choisne N."/>
            <person name="Couloux A."/>
            <person name="Denny R."/>
            <person name="Deshpande S."/>
            <person name="Dai X."/>
            <person name="Doyle J.J."/>
            <person name="Dudez A.M."/>
            <person name="Farmer A.D."/>
            <person name="Fouteau S."/>
            <person name="Franken C."/>
            <person name="Gibelin C."/>
            <person name="Gish J."/>
            <person name="Goldstein S."/>
            <person name="Gonzalez A.J."/>
            <person name="Green P.J."/>
            <person name="Hallab A."/>
            <person name="Hartog M."/>
            <person name="Hua A."/>
            <person name="Humphray S.J."/>
            <person name="Jeong D.H."/>
            <person name="Jing Y."/>
            <person name="Jocker A."/>
            <person name="Kenton S.M."/>
            <person name="Kim D.J."/>
            <person name="Klee K."/>
            <person name="Lai H."/>
            <person name="Lang C."/>
            <person name="Lin S."/>
            <person name="Macmil S.L."/>
            <person name="Magdelenat G."/>
            <person name="Matthews L."/>
            <person name="McCorrison J."/>
            <person name="Monaghan E.L."/>
            <person name="Mun J.H."/>
            <person name="Najar F.Z."/>
            <person name="Nicholson C."/>
            <person name="Noirot C."/>
            <person name="O'Bleness M."/>
            <person name="Paule C.R."/>
            <person name="Poulain J."/>
            <person name="Prion F."/>
            <person name="Qin B."/>
            <person name="Qu C."/>
            <person name="Retzel E.F."/>
            <person name="Riddle C."/>
            <person name="Sallet E."/>
            <person name="Samain S."/>
            <person name="Samson N."/>
            <person name="Sanders I."/>
            <person name="Saurat O."/>
            <person name="Scarpelli C."/>
            <person name="Schiex T."/>
            <person name="Segurens B."/>
            <person name="Severin A.J."/>
            <person name="Sherrier D.J."/>
            <person name="Shi R."/>
            <person name="Sims S."/>
            <person name="Singer S.R."/>
            <person name="Sinharoy S."/>
            <person name="Sterck L."/>
            <person name="Viollet A."/>
            <person name="Wang B.B."/>
            <person name="Wang K."/>
            <person name="Wang M."/>
            <person name="Wang X."/>
            <person name="Warfsmann J."/>
            <person name="Weissenbach J."/>
            <person name="White D.D."/>
            <person name="White J.D."/>
            <person name="Wiley G.B."/>
            <person name="Wincker P."/>
            <person name="Xing Y."/>
            <person name="Yang L."/>
            <person name="Yao Z."/>
            <person name="Ying F."/>
            <person name="Zhai J."/>
            <person name="Zhou L."/>
            <person name="Zuber A."/>
            <person name="Denarie J."/>
            <person name="Dixon R.A."/>
            <person name="May G.D."/>
            <person name="Schwartz D.C."/>
            <person name="Rogers J."/>
            <person name="Quetier F."/>
            <person name="Town C.D."/>
            <person name="Roe B.A."/>
        </authorList>
    </citation>
    <scope>NUCLEOTIDE SEQUENCE [LARGE SCALE GENOMIC DNA]</scope>
    <source>
        <strain evidence="9">A17</strain>
        <strain evidence="11 12">cv. Jemalong A17</strain>
    </source>
</reference>
<dbReference type="EMBL" id="BT146308">
    <property type="protein sequence ID" value="AFK46102.1"/>
    <property type="molecule type" value="mRNA"/>
</dbReference>
<organism evidence="7">
    <name type="scientific">Medicago truncatula</name>
    <name type="common">Barrel medic</name>
    <name type="synonym">Medicago tribuloides</name>
    <dbReference type="NCBI Taxonomy" id="3880"/>
    <lineage>
        <taxon>Eukaryota</taxon>
        <taxon>Viridiplantae</taxon>
        <taxon>Streptophyta</taxon>
        <taxon>Embryophyta</taxon>
        <taxon>Tracheophyta</taxon>
        <taxon>Spermatophyta</taxon>
        <taxon>Magnoliopsida</taxon>
        <taxon>eudicotyledons</taxon>
        <taxon>Gunneridae</taxon>
        <taxon>Pentapetalae</taxon>
        <taxon>rosids</taxon>
        <taxon>fabids</taxon>
        <taxon>Fabales</taxon>
        <taxon>Fabaceae</taxon>
        <taxon>Papilionoideae</taxon>
        <taxon>50 kb inversion clade</taxon>
        <taxon>NPAAA clade</taxon>
        <taxon>Hologalegina</taxon>
        <taxon>IRL clade</taxon>
        <taxon>Trifolieae</taxon>
        <taxon>Medicago</taxon>
    </lineage>
</organism>
<proteinExistence type="evidence at transcript level"/>
<name>B7FN38_MEDTR</name>
<dbReference type="ExpressionAtlas" id="B7FN38">
    <property type="expression patterns" value="differential"/>
</dbReference>